<dbReference type="PANTHER" id="PTHR48484:SF2">
    <property type="entry name" value="PRO-INTERLEUKIN-16"/>
    <property type="match status" value="1"/>
</dbReference>
<evidence type="ECO:0000313" key="5">
    <source>
        <dbReference type="Proteomes" id="UP001153620"/>
    </source>
</evidence>
<evidence type="ECO:0000256" key="1">
    <source>
        <dbReference type="SAM" id="Coils"/>
    </source>
</evidence>
<sequence length="554" mass="63238">MVFYDTEIHNEQLPPIDTPTSSLSRKWCKLRQRCASFHAMKSFDCTSGEGPSSLPYLHYDNGLTGVMPNGQQIFSQQHHHQHQHQQNFILAHDPHMITIMNEKKPKIVASIDNHHNAYYGNNHQIVYEPIMEHQRMKTCKCKNKYSASASSLNYDVKSEPAQILHVLNQQQTRLQYFDGQDVKAKPKTRRLSLFGSERKPKKEAEKTFDLKQFKSVSMRCNHHHQHLMYIREQQMLQQLQQQKQAEEIEKDSQLVKNTMKTKFNTLGRKKRSIYDIFFNNNKSSPSNESNIRQPTFYVPLPEKIIAENSIQHHQHRAHICNSSHQIRSLRSRSVCADNGSRLLFHNIEESSGHQMNHHKKSNSFNPRESLEITSFLFSKLRMNSNDGEKSATFSGRREQHSAVQQNEKISKRKISEEVDVNSKDNTNVKDSNGNSTSNKTDSITLPAKSNVIPKSTLILIKVQFIKNPGSKALGFSIVGGIDSPKGKMGIFVKTIYPYGQAAASGQLKEGDLILSVNTQPLHGVTHQEAINVFKSIKTGLVEMIVGRQQSIHPQ</sequence>
<dbReference type="Pfam" id="PF00595">
    <property type="entry name" value="PDZ"/>
    <property type="match status" value="1"/>
</dbReference>
<feature type="domain" description="PDZ" evidence="3">
    <location>
        <begin position="461"/>
        <end position="548"/>
    </location>
</feature>
<dbReference type="InterPro" id="IPR001478">
    <property type="entry name" value="PDZ"/>
</dbReference>
<dbReference type="SUPFAM" id="SSF50156">
    <property type="entry name" value="PDZ domain-like"/>
    <property type="match status" value="1"/>
</dbReference>
<feature type="coiled-coil region" evidence="1">
    <location>
        <begin position="229"/>
        <end position="256"/>
    </location>
</feature>
<organism evidence="4 5">
    <name type="scientific">Chironomus riparius</name>
    <dbReference type="NCBI Taxonomy" id="315576"/>
    <lineage>
        <taxon>Eukaryota</taxon>
        <taxon>Metazoa</taxon>
        <taxon>Ecdysozoa</taxon>
        <taxon>Arthropoda</taxon>
        <taxon>Hexapoda</taxon>
        <taxon>Insecta</taxon>
        <taxon>Pterygota</taxon>
        <taxon>Neoptera</taxon>
        <taxon>Endopterygota</taxon>
        <taxon>Diptera</taxon>
        <taxon>Nematocera</taxon>
        <taxon>Chironomoidea</taxon>
        <taxon>Chironomidae</taxon>
        <taxon>Chironominae</taxon>
        <taxon>Chironomus</taxon>
    </lineage>
</organism>
<dbReference type="AlphaFoldDB" id="A0A9N9RRZ6"/>
<dbReference type="Gene3D" id="2.30.42.10">
    <property type="match status" value="1"/>
</dbReference>
<dbReference type="Proteomes" id="UP001153620">
    <property type="component" value="Chromosome 2"/>
</dbReference>
<feature type="compositionally biased region" description="Polar residues" evidence="2">
    <location>
        <begin position="423"/>
        <end position="443"/>
    </location>
</feature>
<dbReference type="GO" id="GO:0050930">
    <property type="term" value="P:induction of positive chemotaxis"/>
    <property type="evidence" value="ECO:0007669"/>
    <property type="project" value="InterPro"/>
</dbReference>
<gene>
    <name evidence="4" type="ORF">CHIRRI_LOCUS6654</name>
</gene>
<reference evidence="4" key="1">
    <citation type="submission" date="2022-01" db="EMBL/GenBank/DDBJ databases">
        <authorList>
            <person name="King R."/>
        </authorList>
    </citation>
    <scope>NUCLEOTIDE SEQUENCE</scope>
</reference>
<dbReference type="PANTHER" id="PTHR48484">
    <property type="entry name" value="PRO-INTERLEUKIN-16"/>
    <property type="match status" value="1"/>
</dbReference>
<name>A0A9N9RRZ6_9DIPT</name>
<dbReference type="EMBL" id="OU895878">
    <property type="protein sequence ID" value="CAG9803758.1"/>
    <property type="molecule type" value="Genomic_DNA"/>
</dbReference>
<dbReference type="CDD" id="cd06759">
    <property type="entry name" value="PDZ3_PDZD2-PDZ1_hPro-IL-16-like"/>
    <property type="match status" value="1"/>
</dbReference>
<evidence type="ECO:0000259" key="3">
    <source>
        <dbReference type="PROSITE" id="PS50106"/>
    </source>
</evidence>
<dbReference type="GO" id="GO:0005125">
    <property type="term" value="F:cytokine activity"/>
    <property type="evidence" value="ECO:0007669"/>
    <property type="project" value="InterPro"/>
</dbReference>
<keyword evidence="1" id="KW-0175">Coiled coil</keyword>
<dbReference type="OrthoDB" id="6022711at2759"/>
<keyword evidence="5" id="KW-1185">Reference proteome</keyword>
<dbReference type="SMART" id="SM00228">
    <property type="entry name" value="PDZ"/>
    <property type="match status" value="1"/>
</dbReference>
<feature type="region of interest" description="Disordered" evidence="2">
    <location>
        <begin position="386"/>
        <end position="443"/>
    </location>
</feature>
<accession>A0A9N9RRZ6</accession>
<dbReference type="PROSITE" id="PS50106">
    <property type="entry name" value="PDZ"/>
    <property type="match status" value="1"/>
</dbReference>
<evidence type="ECO:0000256" key="2">
    <source>
        <dbReference type="SAM" id="MobiDB-lite"/>
    </source>
</evidence>
<evidence type="ECO:0000313" key="4">
    <source>
        <dbReference type="EMBL" id="CAG9803758.1"/>
    </source>
</evidence>
<feature type="compositionally biased region" description="Basic and acidic residues" evidence="2">
    <location>
        <begin position="413"/>
        <end position="422"/>
    </location>
</feature>
<dbReference type="InterPro" id="IPR036034">
    <property type="entry name" value="PDZ_sf"/>
</dbReference>
<proteinExistence type="predicted"/>
<dbReference type="InterPro" id="IPR055287">
    <property type="entry name" value="IL-16-like"/>
</dbReference>
<reference evidence="4" key="2">
    <citation type="submission" date="2022-10" db="EMBL/GenBank/DDBJ databases">
        <authorList>
            <consortium name="ENA_rothamsted_submissions"/>
            <consortium name="culmorum"/>
            <person name="King R."/>
        </authorList>
    </citation>
    <scope>NUCLEOTIDE SEQUENCE</scope>
</reference>
<protein>
    <recommendedName>
        <fullName evidence="3">PDZ domain-containing protein</fullName>
    </recommendedName>
</protein>